<comment type="caution">
    <text evidence="9">The sequence shown here is derived from an EMBL/GenBank/DDBJ whole genome shotgun (WGS) entry which is preliminary data.</text>
</comment>
<keyword evidence="10" id="KW-1185">Reference proteome</keyword>
<evidence type="ECO:0000313" key="10">
    <source>
        <dbReference type="Proteomes" id="UP000199318"/>
    </source>
</evidence>
<dbReference type="RefSeq" id="WP_093071622.1">
    <property type="nucleotide sequence ID" value="NZ_BJVE01000048.1"/>
</dbReference>
<gene>
    <name evidence="9" type="ORF">SAMN05444126_101158</name>
</gene>
<protein>
    <submittedName>
        <fullName evidence="9">Arsenite efflux pump ArsB, ACR3 family</fullName>
    </submittedName>
</protein>
<accession>A0A1H9PC36</accession>
<dbReference type="EMBL" id="FOGV01000001">
    <property type="protein sequence ID" value="SER45824.1"/>
    <property type="molecule type" value="Genomic_DNA"/>
</dbReference>
<keyword evidence="4" id="KW-1003">Cell membrane</keyword>
<dbReference type="OrthoDB" id="1551454at2"/>
<proteinExistence type="inferred from homology"/>
<dbReference type="PANTHER" id="PTHR43057:SF1">
    <property type="entry name" value="ARSENICAL-RESISTANCE PROTEIN 3"/>
    <property type="match status" value="1"/>
</dbReference>
<evidence type="ECO:0000256" key="1">
    <source>
        <dbReference type="ARBA" id="ARBA00004651"/>
    </source>
</evidence>
<evidence type="ECO:0000256" key="7">
    <source>
        <dbReference type="ARBA" id="ARBA00023136"/>
    </source>
</evidence>
<keyword evidence="6 8" id="KW-1133">Transmembrane helix</keyword>
<keyword evidence="3" id="KW-0813">Transport</keyword>
<feature type="transmembrane region" description="Helical" evidence="8">
    <location>
        <begin position="12"/>
        <end position="28"/>
    </location>
</feature>
<evidence type="ECO:0000256" key="5">
    <source>
        <dbReference type="ARBA" id="ARBA00022692"/>
    </source>
</evidence>
<reference evidence="10" key="1">
    <citation type="submission" date="2016-10" db="EMBL/GenBank/DDBJ databases">
        <authorList>
            <person name="de Groot N.N."/>
        </authorList>
    </citation>
    <scope>NUCLEOTIDE SEQUENCE [LARGE SCALE GENOMIC DNA]</scope>
    <source>
        <strain evidence="10">10nlg</strain>
    </source>
</reference>
<dbReference type="PANTHER" id="PTHR43057">
    <property type="entry name" value="ARSENITE EFFLUX TRANSPORTER"/>
    <property type="match status" value="1"/>
</dbReference>
<sequence length="330" mass="36661">MMKVYHFPQKYLIFVVPAVLIFSFIVGLNTDTSALSNTILAATIVMIYATMVGLRVDELTKLKSESKLIGVSFLVNFIWIPLVAMLFGLTLLSDHPQLFAGLALVSLLPTSGMTIAWTGIQKGNIPAAVKLTVFGLIIGSVLTPWYLLIMVGQYVPVDIWNTFQTIFIVVFIPLILAQITTRVLLKRYSREYFQKKIKPNLSPLSVWGLLYVVFVSTSARSEMILQNGELIVVAAVSIVLFYIINYTFATFIARKVFSRNDGIALVNGTVLRNLSIAIGIAATSFQGEAALLVTLAFMVQYQSITYYAKFAGKRWFKPAEADERMQAKSV</sequence>
<comment type="subcellular location">
    <subcellularLocation>
        <location evidence="1">Cell membrane</location>
        <topology evidence="1">Multi-pass membrane protein</topology>
    </subcellularLocation>
</comment>
<dbReference type="AlphaFoldDB" id="A0A1H9PC36"/>
<evidence type="ECO:0000256" key="4">
    <source>
        <dbReference type="ARBA" id="ARBA00022475"/>
    </source>
</evidence>
<evidence type="ECO:0000256" key="6">
    <source>
        <dbReference type="ARBA" id="ARBA00022989"/>
    </source>
</evidence>
<dbReference type="GO" id="GO:0015105">
    <property type="term" value="F:arsenite transmembrane transporter activity"/>
    <property type="evidence" value="ECO:0007669"/>
    <property type="project" value="TreeGrafter"/>
</dbReference>
<dbReference type="Proteomes" id="UP000199318">
    <property type="component" value="Unassembled WGS sequence"/>
</dbReference>
<dbReference type="GO" id="GO:0015297">
    <property type="term" value="F:antiporter activity"/>
    <property type="evidence" value="ECO:0007669"/>
    <property type="project" value="InterPro"/>
</dbReference>
<feature type="transmembrane region" description="Helical" evidence="8">
    <location>
        <begin position="127"/>
        <end position="147"/>
    </location>
</feature>
<feature type="transmembrane region" description="Helical" evidence="8">
    <location>
        <begin position="34"/>
        <end position="56"/>
    </location>
</feature>
<dbReference type="InterPro" id="IPR004706">
    <property type="entry name" value="Arsenical-R_Acr3"/>
</dbReference>
<keyword evidence="5 8" id="KW-0812">Transmembrane</keyword>
<dbReference type="Gene3D" id="1.20.1530.20">
    <property type="match status" value="1"/>
</dbReference>
<feature type="transmembrane region" description="Helical" evidence="8">
    <location>
        <begin position="231"/>
        <end position="252"/>
    </location>
</feature>
<dbReference type="InterPro" id="IPR002657">
    <property type="entry name" value="BilAc:Na_symport/Acr3"/>
</dbReference>
<feature type="transmembrane region" description="Helical" evidence="8">
    <location>
        <begin position="159"/>
        <end position="180"/>
    </location>
</feature>
<dbReference type="Pfam" id="PF01758">
    <property type="entry name" value="SBF"/>
    <property type="match status" value="1"/>
</dbReference>
<evidence type="ECO:0000256" key="2">
    <source>
        <dbReference type="ARBA" id="ARBA00010110"/>
    </source>
</evidence>
<evidence type="ECO:0000256" key="3">
    <source>
        <dbReference type="ARBA" id="ARBA00022448"/>
    </source>
</evidence>
<name>A0A1H9PC36_9BACI</name>
<organism evidence="9 10">
    <name type="scientific">Salisediminibacterium halotolerans</name>
    <dbReference type="NCBI Taxonomy" id="517425"/>
    <lineage>
        <taxon>Bacteria</taxon>
        <taxon>Bacillati</taxon>
        <taxon>Bacillota</taxon>
        <taxon>Bacilli</taxon>
        <taxon>Bacillales</taxon>
        <taxon>Bacillaceae</taxon>
        <taxon>Salisediminibacterium</taxon>
    </lineage>
</organism>
<dbReference type="InterPro" id="IPR038770">
    <property type="entry name" value="Na+/solute_symporter_sf"/>
</dbReference>
<feature type="transmembrane region" description="Helical" evidence="8">
    <location>
        <begin position="98"/>
        <end position="120"/>
    </location>
</feature>
<dbReference type="STRING" id="1464123.SAMN05444126_101158"/>
<dbReference type="GO" id="GO:0015104">
    <property type="term" value="F:antimonite transmembrane transporter activity"/>
    <property type="evidence" value="ECO:0007669"/>
    <property type="project" value="TreeGrafter"/>
</dbReference>
<dbReference type="GO" id="GO:0005886">
    <property type="term" value="C:plasma membrane"/>
    <property type="evidence" value="ECO:0007669"/>
    <property type="project" value="UniProtKB-SubCell"/>
</dbReference>
<keyword evidence="7 8" id="KW-0472">Membrane</keyword>
<evidence type="ECO:0000313" key="9">
    <source>
        <dbReference type="EMBL" id="SER45824.1"/>
    </source>
</evidence>
<comment type="similarity">
    <text evidence="2">Belongs to the arsenical resistance-3 (ACR3) (TC 2.A.59) family.</text>
</comment>
<evidence type="ECO:0000256" key="8">
    <source>
        <dbReference type="SAM" id="Phobius"/>
    </source>
</evidence>
<feature type="transmembrane region" description="Helical" evidence="8">
    <location>
        <begin position="68"/>
        <end position="92"/>
    </location>
</feature>